<organism evidence="1 4">
    <name type="scientific">Plasmodium ovale wallikeri</name>
    <dbReference type="NCBI Taxonomy" id="864142"/>
    <lineage>
        <taxon>Eukaryota</taxon>
        <taxon>Sar</taxon>
        <taxon>Alveolata</taxon>
        <taxon>Apicomplexa</taxon>
        <taxon>Aconoidasida</taxon>
        <taxon>Haemosporida</taxon>
        <taxon>Plasmodiidae</taxon>
        <taxon>Plasmodium</taxon>
        <taxon>Plasmodium (Plasmodium)</taxon>
    </lineage>
</organism>
<evidence type="ECO:0000313" key="4">
    <source>
        <dbReference type="Proteomes" id="UP000078555"/>
    </source>
</evidence>
<accession>A0A1A8YGM2</accession>
<reference evidence="1" key="2">
    <citation type="submission" date="2016-05" db="EMBL/GenBank/DDBJ databases">
        <authorList>
            <person name="Lavstsen T."/>
            <person name="Jespersen J.S."/>
        </authorList>
    </citation>
    <scope>NUCLEOTIDE SEQUENCE [LARGE SCALE GENOMIC DNA]</scope>
</reference>
<keyword evidence="4" id="KW-1185">Reference proteome</keyword>
<evidence type="ECO:0000313" key="1">
    <source>
        <dbReference type="EMBL" id="SBT30695.1"/>
    </source>
</evidence>
<protein>
    <submittedName>
        <fullName evidence="1">Uncharacterized protein</fullName>
    </submittedName>
</protein>
<name>A0A1A8YGM2_PLAOA</name>
<reference evidence="3 4" key="1">
    <citation type="submission" date="2016-05" db="EMBL/GenBank/DDBJ databases">
        <authorList>
            <person name="Naeem Raeece"/>
        </authorList>
    </citation>
    <scope>NUCLEOTIDE SEQUENCE [LARGE SCALE GENOMIC DNA]</scope>
</reference>
<evidence type="ECO:0000313" key="3">
    <source>
        <dbReference type="Proteomes" id="UP000078550"/>
    </source>
</evidence>
<evidence type="ECO:0000313" key="2">
    <source>
        <dbReference type="EMBL" id="SBT31330.1"/>
    </source>
</evidence>
<dbReference type="EMBL" id="FLRE01000015">
    <property type="protein sequence ID" value="SBT31330.1"/>
    <property type="molecule type" value="Genomic_DNA"/>
</dbReference>
<proteinExistence type="predicted"/>
<dbReference type="EMBL" id="FLRD01000008">
    <property type="protein sequence ID" value="SBT30695.1"/>
    <property type="molecule type" value="Genomic_DNA"/>
</dbReference>
<gene>
    <name evidence="1" type="ORF">POVWA1_003400</name>
    <name evidence="2" type="ORF">POVWA2_003550</name>
</gene>
<dbReference type="AlphaFoldDB" id="A0A1A8YGM2"/>
<dbReference type="Proteomes" id="UP000078550">
    <property type="component" value="Unassembled WGS sequence"/>
</dbReference>
<sequence length="77" mass="9053">MICSMGAARAGHWSYSYLFHLYWRKKGANCLTEHSFSFFINPRCNPLPPTCTIKERLMSCILFSFFFFFLKKVTAIK</sequence>
<dbReference type="Proteomes" id="UP000078555">
    <property type="component" value="Unassembled WGS sequence"/>
</dbReference>